<proteinExistence type="predicted"/>
<gene>
    <name evidence="1" type="ORF">RWD45_07855</name>
</gene>
<keyword evidence="2" id="KW-1185">Reference proteome</keyword>
<dbReference type="RefSeq" id="WP_320379808.1">
    <property type="nucleotide sequence ID" value="NZ_JAWDIQ010000001.1"/>
</dbReference>
<name>A0ABU5CQ33_9BACI</name>
<dbReference type="Proteomes" id="UP001275315">
    <property type="component" value="Unassembled WGS sequence"/>
</dbReference>
<accession>A0ABU5CQ33</accession>
<dbReference type="EMBL" id="JAWDIQ010000001">
    <property type="protein sequence ID" value="MDY0408486.1"/>
    <property type="molecule type" value="Genomic_DNA"/>
</dbReference>
<reference evidence="1 2" key="1">
    <citation type="submission" date="2023-10" db="EMBL/GenBank/DDBJ databases">
        <title>Virgibacillus soli CC-YMP-6 genome.</title>
        <authorList>
            <person name="Miliotis G."/>
            <person name="Sengupta P."/>
            <person name="Hameed A."/>
            <person name="Chuvochina M."/>
            <person name="Mcdonagh F."/>
            <person name="Simpson A.C."/>
            <person name="Singh N.K."/>
            <person name="Rekha P.D."/>
            <person name="Raman K."/>
            <person name="Hugenholtz P."/>
            <person name="Venkateswaran K."/>
        </authorList>
    </citation>
    <scope>NUCLEOTIDE SEQUENCE [LARGE SCALE GENOMIC DNA]</scope>
    <source>
        <strain evidence="1 2">CC-YMP-6</strain>
    </source>
</reference>
<protein>
    <submittedName>
        <fullName evidence="1">Uncharacterized protein</fullName>
    </submittedName>
</protein>
<sequence>MIKVLRYQIGDHVICNQLTGKLQFVKSLKLSNKLFGCKSFNG</sequence>
<comment type="caution">
    <text evidence="1">The sequence shown here is derived from an EMBL/GenBank/DDBJ whole genome shotgun (WGS) entry which is preliminary data.</text>
</comment>
<evidence type="ECO:0000313" key="2">
    <source>
        <dbReference type="Proteomes" id="UP001275315"/>
    </source>
</evidence>
<evidence type="ECO:0000313" key="1">
    <source>
        <dbReference type="EMBL" id="MDY0408486.1"/>
    </source>
</evidence>
<organism evidence="1 2">
    <name type="scientific">Paracerasibacillus soli</name>
    <dbReference type="NCBI Taxonomy" id="480284"/>
    <lineage>
        <taxon>Bacteria</taxon>
        <taxon>Bacillati</taxon>
        <taxon>Bacillota</taxon>
        <taxon>Bacilli</taxon>
        <taxon>Bacillales</taxon>
        <taxon>Bacillaceae</taxon>
        <taxon>Paracerasibacillus</taxon>
    </lineage>
</organism>